<dbReference type="PANTHER" id="PTHR30303:SF0">
    <property type="entry name" value="CARBAMOYL DEHYDRATASE HYPE"/>
    <property type="match status" value="1"/>
</dbReference>
<evidence type="ECO:0000259" key="3">
    <source>
        <dbReference type="Pfam" id="PF02769"/>
    </source>
</evidence>
<comment type="caution">
    <text evidence="4">The sequence shown here is derived from an EMBL/GenBank/DDBJ whole genome shotgun (WGS) entry which is preliminary data.</text>
</comment>
<dbReference type="Gene3D" id="3.90.650.10">
    <property type="entry name" value="PurM-like C-terminal domain"/>
    <property type="match status" value="1"/>
</dbReference>
<reference evidence="4" key="1">
    <citation type="journal article" date="2021" name="PeerJ">
        <title>Extensive microbial diversity within the chicken gut microbiome revealed by metagenomics and culture.</title>
        <authorList>
            <person name="Gilroy R."/>
            <person name="Ravi A."/>
            <person name="Getino M."/>
            <person name="Pursley I."/>
            <person name="Horton D.L."/>
            <person name="Alikhan N.F."/>
            <person name="Baker D."/>
            <person name="Gharbi K."/>
            <person name="Hall N."/>
            <person name="Watson M."/>
            <person name="Adriaenssens E.M."/>
            <person name="Foster-Nyarko E."/>
            <person name="Jarju S."/>
            <person name="Secka A."/>
            <person name="Antonio M."/>
            <person name="Oren A."/>
            <person name="Chaudhuri R.R."/>
            <person name="La Ragione R."/>
            <person name="Hildebrand F."/>
            <person name="Pallen M.J."/>
        </authorList>
    </citation>
    <scope>NUCLEOTIDE SEQUENCE</scope>
    <source>
        <strain evidence="4">ChiBcec15-3976</strain>
    </source>
</reference>
<feature type="domain" description="PurM-like N-terminal" evidence="2">
    <location>
        <begin position="38"/>
        <end position="146"/>
    </location>
</feature>
<dbReference type="InterPro" id="IPR010918">
    <property type="entry name" value="PurM-like_C_dom"/>
</dbReference>
<dbReference type="SUPFAM" id="SSF55326">
    <property type="entry name" value="PurM N-terminal domain-like"/>
    <property type="match status" value="1"/>
</dbReference>
<proteinExistence type="inferred from homology"/>
<sequence>MDEKITLDYGSGGLKTSELIESILLPAFKNDALSRLGDGAVLPGSDKLVFSTDSFVVSPWRFPGGDIGKLSVCGTVNDVCMAGGAPKYLSLSFIIEEGFSFQDFRDIVSSVAEEARACDVSIVTGDTKVVDAGKGDGIYINTAGIGFQRADLPGKESIRPGDAVLVSGTIGCHGAAVMMARSGMLAENSPLRSDCAPLHEISAAALNAAGPDIRVLRDPTRGGIATTLNEFTEGMPFSIELGESVLPVDPAVEAACDMLGLDPLYCACEGRMLIICSPGSADQILAAVRAVPGGENAARIGTVTEDMPGKVLLRTPIGGRRILAKLTGIQLPRIC</sequence>
<name>A0A9D2REG9_9FIRM</name>
<dbReference type="Gene3D" id="3.30.1330.10">
    <property type="entry name" value="PurM-like, N-terminal domain"/>
    <property type="match status" value="1"/>
</dbReference>
<gene>
    <name evidence="4" type="primary">hypE</name>
    <name evidence="4" type="ORF">H9910_08250</name>
</gene>
<dbReference type="PIRSF" id="PIRSF005644">
    <property type="entry name" value="Hdrgns_mtr_HypE"/>
    <property type="match status" value="1"/>
</dbReference>
<dbReference type="InterPro" id="IPR036921">
    <property type="entry name" value="PurM-like_N_sf"/>
</dbReference>
<evidence type="ECO:0000313" key="5">
    <source>
        <dbReference type="Proteomes" id="UP000823909"/>
    </source>
</evidence>
<dbReference type="Pfam" id="PF00586">
    <property type="entry name" value="AIRS"/>
    <property type="match status" value="1"/>
</dbReference>
<evidence type="ECO:0000259" key="2">
    <source>
        <dbReference type="Pfam" id="PF00586"/>
    </source>
</evidence>
<feature type="domain" description="PurM-like C-terminal" evidence="3">
    <location>
        <begin position="159"/>
        <end position="306"/>
    </location>
</feature>
<dbReference type="EMBL" id="DWUU01000048">
    <property type="protein sequence ID" value="HJD42982.1"/>
    <property type="molecule type" value="Genomic_DNA"/>
</dbReference>
<protein>
    <submittedName>
        <fullName evidence="4">Hydrogenase expression/formation protein HypE</fullName>
    </submittedName>
</protein>
<dbReference type="PANTHER" id="PTHR30303">
    <property type="entry name" value="HYDROGENASE ISOENZYMES FORMATION PROTEIN HYPE"/>
    <property type="match status" value="1"/>
</dbReference>
<comment type="similarity">
    <text evidence="1">Belongs to the HypE family.</text>
</comment>
<accession>A0A9D2REG9</accession>
<evidence type="ECO:0000313" key="4">
    <source>
        <dbReference type="EMBL" id="HJD42982.1"/>
    </source>
</evidence>
<dbReference type="Pfam" id="PF02769">
    <property type="entry name" value="AIRS_C"/>
    <property type="match status" value="1"/>
</dbReference>
<organism evidence="4 5">
    <name type="scientific">Candidatus Mediterraneibacter quadrami</name>
    <dbReference type="NCBI Taxonomy" id="2838684"/>
    <lineage>
        <taxon>Bacteria</taxon>
        <taxon>Bacillati</taxon>
        <taxon>Bacillota</taxon>
        <taxon>Clostridia</taxon>
        <taxon>Lachnospirales</taxon>
        <taxon>Lachnospiraceae</taxon>
        <taxon>Mediterraneibacter</taxon>
    </lineage>
</organism>
<dbReference type="InterPro" id="IPR016188">
    <property type="entry name" value="PurM-like_N"/>
</dbReference>
<dbReference type="InterPro" id="IPR036676">
    <property type="entry name" value="PurM-like_C_sf"/>
</dbReference>
<evidence type="ECO:0000256" key="1">
    <source>
        <dbReference type="ARBA" id="ARBA00006243"/>
    </source>
</evidence>
<dbReference type="Proteomes" id="UP000823909">
    <property type="component" value="Unassembled WGS sequence"/>
</dbReference>
<dbReference type="GO" id="GO:0051604">
    <property type="term" value="P:protein maturation"/>
    <property type="evidence" value="ECO:0007669"/>
    <property type="project" value="TreeGrafter"/>
</dbReference>
<reference evidence="4" key="2">
    <citation type="submission" date="2021-04" db="EMBL/GenBank/DDBJ databases">
        <authorList>
            <person name="Gilroy R."/>
        </authorList>
    </citation>
    <scope>NUCLEOTIDE SEQUENCE</scope>
    <source>
        <strain evidence="4">ChiBcec15-3976</strain>
    </source>
</reference>
<dbReference type="InterPro" id="IPR011854">
    <property type="entry name" value="HypE"/>
</dbReference>
<dbReference type="AlphaFoldDB" id="A0A9D2REG9"/>
<dbReference type="NCBIfam" id="TIGR02124">
    <property type="entry name" value="hypE"/>
    <property type="match status" value="1"/>
</dbReference>
<dbReference type="CDD" id="cd02197">
    <property type="entry name" value="HypE"/>
    <property type="match status" value="1"/>
</dbReference>
<dbReference type="SUPFAM" id="SSF56042">
    <property type="entry name" value="PurM C-terminal domain-like"/>
    <property type="match status" value="1"/>
</dbReference>